<dbReference type="PANTHER" id="PTHR11108">
    <property type="entry name" value="FERROCHELATASE"/>
    <property type="match status" value="1"/>
</dbReference>
<comment type="function">
    <text evidence="7">Catalyzes the ferrous insertion into protoporphyrin IX.</text>
</comment>
<comment type="similarity">
    <text evidence="1 7 8">Belongs to the ferrochelatase family.</text>
</comment>
<protein>
    <recommendedName>
        <fullName evidence="7">Ferrochelatase</fullName>
        <ecNumber evidence="7">4.98.1.1</ecNumber>
    </recommendedName>
    <alternativeName>
        <fullName evidence="7">Heme synthase</fullName>
    </alternativeName>
    <alternativeName>
        <fullName evidence="7">Protoheme ferro-lyase</fullName>
    </alternativeName>
</protein>
<proteinExistence type="inferred from homology"/>
<keyword evidence="4 7" id="KW-0456">Lyase</keyword>
<dbReference type="CDD" id="cd00419">
    <property type="entry name" value="Ferrochelatase_C"/>
    <property type="match status" value="1"/>
</dbReference>
<reference evidence="9" key="2">
    <citation type="journal article" date="2021" name="PeerJ">
        <title>Extensive microbial diversity within the chicken gut microbiome revealed by metagenomics and culture.</title>
        <authorList>
            <person name="Gilroy R."/>
            <person name="Ravi A."/>
            <person name="Getino M."/>
            <person name="Pursley I."/>
            <person name="Horton D.L."/>
            <person name="Alikhan N.F."/>
            <person name="Baker D."/>
            <person name="Gharbi K."/>
            <person name="Hall N."/>
            <person name="Watson M."/>
            <person name="Adriaenssens E.M."/>
            <person name="Foster-Nyarko E."/>
            <person name="Jarju S."/>
            <person name="Secka A."/>
            <person name="Antonio M."/>
            <person name="Oren A."/>
            <person name="Chaudhuri R.R."/>
            <person name="La Ragione R."/>
            <person name="Hildebrand F."/>
            <person name="Pallen M.J."/>
        </authorList>
    </citation>
    <scope>NUCLEOTIDE SEQUENCE</scope>
    <source>
        <strain evidence="9">7463</strain>
    </source>
</reference>
<dbReference type="HAMAP" id="MF_00323">
    <property type="entry name" value="Ferrochelatase"/>
    <property type="match status" value="1"/>
</dbReference>
<feature type="binding site" evidence="7">
    <location>
        <position position="191"/>
    </location>
    <ligand>
        <name>Fe(2+)</name>
        <dbReference type="ChEBI" id="CHEBI:29033"/>
    </ligand>
</feature>
<comment type="catalytic activity">
    <reaction evidence="7">
        <text>heme b + 2 H(+) = protoporphyrin IX + Fe(2+)</text>
        <dbReference type="Rhea" id="RHEA:22584"/>
        <dbReference type="ChEBI" id="CHEBI:15378"/>
        <dbReference type="ChEBI" id="CHEBI:29033"/>
        <dbReference type="ChEBI" id="CHEBI:57306"/>
        <dbReference type="ChEBI" id="CHEBI:60344"/>
        <dbReference type="EC" id="4.98.1.1"/>
    </reaction>
</comment>
<dbReference type="EMBL" id="DVMY01000096">
    <property type="protein sequence ID" value="HIU37850.1"/>
    <property type="molecule type" value="Genomic_DNA"/>
</dbReference>
<dbReference type="GO" id="GO:0005737">
    <property type="term" value="C:cytoplasm"/>
    <property type="evidence" value="ECO:0007669"/>
    <property type="project" value="UniProtKB-SubCell"/>
</dbReference>
<dbReference type="GO" id="GO:0004325">
    <property type="term" value="F:ferrochelatase activity"/>
    <property type="evidence" value="ECO:0007669"/>
    <property type="project" value="UniProtKB-UniRule"/>
</dbReference>
<comment type="caution">
    <text evidence="9">The sequence shown here is derived from an EMBL/GenBank/DDBJ whole genome shotgun (WGS) entry which is preliminary data.</text>
</comment>
<evidence type="ECO:0000256" key="2">
    <source>
        <dbReference type="ARBA" id="ARBA00023004"/>
    </source>
</evidence>
<organism evidence="9 10">
    <name type="scientific">Candidatus Aphodousia faecigallinarum</name>
    <dbReference type="NCBI Taxonomy" id="2840677"/>
    <lineage>
        <taxon>Bacteria</taxon>
        <taxon>Pseudomonadati</taxon>
        <taxon>Pseudomonadota</taxon>
        <taxon>Betaproteobacteria</taxon>
        <taxon>Burkholderiales</taxon>
        <taxon>Sutterellaceae</taxon>
        <taxon>Sutterellaceae incertae sedis</taxon>
        <taxon>Candidatus Aphodousia</taxon>
    </lineage>
</organism>
<evidence type="ECO:0000256" key="8">
    <source>
        <dbReference type="RuleBase" id="RU004185"/>
    </source>
</evidence>
<dbReference type="CDD" id="cd03411">
    <property type="entry name" value="Ferrochelatase_N"/>
    <property type="match status" value="1"/>
</dbReference>
<evidence type="ECO:0000313" key="10">
    <source>
        <dbReference type="Proteomes" id="UP000824083"/>
    </source>
</evidence>
<dbReference type="GO" id="GO:0046872">
    <property type="term" value="F:metal ion binding"/>
    <property type="evidence" value="ECO:0007669"/>
    <property type="project" value="UniProtKB-KW"/>
</dbReference>
<comment type="subcellular location">
    <subcellularLocation>
        <location evidence="7">Cytoplasm</location>
    </subcellularLocation>
</comment>
<gene>
    <name evidence="7 9" type="primary">hemH</name>
    <name evidence="9" type="ORF">IAC56_06215</name>
</gene>
<dbReference type="Gene3D" id="3.40.50.1400">
    <property type="match status" value="2"/>
</dbReference>
<keyword evidence="5 7" id="KW-0627">Porphyrin biosynthesis</keyword>
<keyword evidence="2 7" id="KW-0408">Iron</keyword>
<evidence type="ECO:0000256" key="3">
    <source>
        <dbReference type="ARBA" id="ARBA00023133"/>
    </source>
</evidence>
<keyword evidence="7" id="KW-0963">Cytoplasm</keyword>
<evidence type="ECO:0000256" key="4">
    <source>
        <dbReference type="ARBA" id="ARBA00023239"/>
    </source>
</evidence>
<evidence type="ECO:0000256" key="1">
    <source>
        <dbReference type="ARBA" id="ARBA00007718"/>
    </source>
</evidence>
<dbReference type="Proteomes" id="UP000824083">
    <property type="component" value="Unassembled WGS sequence"/>
</dbReference>
<dbReference type="AlphaFoldDB" id="A0A9D1IHX6"/>
<dbReference type="InterPro" id="IPR033644">
    <property type="entry name" value="Ferrochelatase_C"/>
</dbReference>
<feature type="binding site" evidence="7">
    <location>
        <position position="272"/>
    </location>
    <ligand>
        <name>Fe(2+)</name>
        <dbReference type="ChEBI" id="CHEBI:29033"/>
    </ligand>
</feature>
<evidence type="ECO:0000256" key="5">
    <source>
        <dbReference type="ARBA" id="ARBA00023244"/>
    </source>
</evidence>
<dbReference type="PANTHER" id="PTHR11108:SF1">
    <property type="entry name" value="FERROCHELATASE, MITOCHONDRIAL"/>
    <property type="match status" value="1"/>
</dbReference>
<dbReference type="NCBIfam" id="TIGR00109">
    <property type="entry name" value="hemH"/>
    <property type="match status" value="1"/>
</dbReference>
<dbReference type="SUPFAM" id="SSF53800">
    <property type="entry name" value="Chelatase"/>
    <property type="match status" value="1"/>
</dbReference>
<dbReference type="Pfam" id="PF00762">
    <property type="entry name" value="Ferrochelatase"/>
    <property type="match status" value="1"/>
</dbReference>
<comment type="catalytic activity">
    <reaction evidence="6">
        <text>Fe-coproporphyrin III + 2 H(+) = coproporphyrin III + Fe(2+)</text>
        <dbReference type="Rhea" id="RHEA:49572"/>
        <dbReference type="ChEBI" id="CHEBI:15378"/>
        <dbReference type="ChEBI" id="CHEBI:29033"/>
        <dbReference type="ChEBI" id="CHEBI:68438"/>
        <dbReference type="ChEBI" id="CHEBI:131725"/>
        <dbReference type="EC" id="4.99.1.9"/>
    </reaction>
    <physiologicalReaction direction="right-to-left" evidence="6">
        <dbReference type="Rhea" id="RHEA:49574"/>
    </physiologicalReaction>
</comment>
<dbReference type="InterPro" id="IPR001015">
    <property type="entry name" value="Ferrochelatase"/>
</dbReference>
<name>A0A9D1IHX6_9BURK</name>
<dbReference type="GO" id="GO:0006783">
    <property type="term" value="P:heme biosynthetic process"/>
    <property type="evidence" value="ECO:0007669"/>
    <property type="project" value="UniProtKB-UniRule"/>
</dbReference>
<keyword evidence="7" id="KW-0479">Metal-binding</keyword>
<sequence length="317" mass="35774">MSNKTAVVLINTGSPSAPTEAALRTYLKDFLSDLRIIELPAWLWQPILRGIILRTRPAKSAERYKKIWMPDGSPLLVYTQKIVQALNERLPDEVTVAMGMKVGAPSVKTTVDRLLKEGFSNFVFFPMFAQYATQTTESSLDAVREIDALKAEGVSWDWIRPYFDKKAFLDILAHKIQAERTPGSHLVMSFHGIPVKSIRKGSPYEQQCLQTAREIAERLSLTSSDYSIAYQSRFGNDHWLQPYLTAHVEALVQKGINRIDVACLSFSVDCLESLEEIGLELKDHFLASGGENFHLISCLNDDPQAIDFYADLIKKYL</sequence>
<accession>A0A9D1IHX6</accession>
<keyword evidence="3 7" id="KW-0350">Heme biosynthesis</keyword>
<dbReference type="EC" id="4.98.1.1" evidence="7"/>
<evidence type="ECO:0000256" key="7">
    <source>
        <dbReference type="HAMAP-Rule" id="MF_00323"/>
    </source>
</evidence>
<reference evidence="9" key="1">
    <citation type="submission" date="2020-10" db="EMBL/GenBank/DDBJ databases">
        <authorList>
            <person name="Gilroy R."/>
        </authorList>
    </citation>
    <scope>NUCLEOTIDE SEQUENCE</scope>
    <source>
        <strain evidence="9">7463</strain>
    </source>
</reference>
<evidence type="ECO:0000313" key="9">
    <source>
        <dbReference type="EMBL" id="HIU37850.1"/>
    </source>
</evidence>
<dbReference type="InterPro" id="IPR033659">
    <property type="entry name" value="Ferrochelatase_N"/>
</dbReference>
<comment type="pathway">
    <text evidence="7">Porphyrin-containing compound metabolism; protoheme biosynthesis; protoheme from protoporphyrin-IX: step 1/1.</text>
</comment>
<evidence type="ECO:0000256" key="6">
    <source>
        <dbReference type="ARBA" id="ARBA00024536"/>
    </source>
</evidence>